<dbReference type="AlphaFoldDB" id="A0A4Y2B8Z6"/>
<dbReference type="Proteomes" id="UP000499080">
    <property type="component" value="Unassembled WGS sequence"/>
</dbReference>
<dbReference type="EMBL" id="BGPR01000060">
    <property type="protein sequence ID" value="GBL88523.1"/>
    <property type="molecule type" value="Genomic_DNA"/>
</dbReference>
<evidence type="ECO:0000313" key="1">
    <source>
        <dbReference type="EMBL" id="GBL88523.1"/>
    </source>
</evidence>
<sequence>MSEICEINPYIEPMRRTASRPTLSSPKFHATPTVERFPSTDLTHLRPYVMRIFHGNWPLTCDHLAAKGRLYNQATVTREKRKSKWKL</sequence>
<protein>
    <submittedName>
        <fullName evidence="1">Uncharacterized protein</fullName>
    </submittedName>
</protein>
<evidence type="ECO:0000313" key="2">
    <source>
        <dbReference type="Proteomes" id="UP000499080"/>
    </source>
</evidence>
<reference evidence="1 2" key="1">
    <citation type="journal article" date="2019" name="Sci. Rep.">
        <title>Orb-weaving spider Araneus ventricosus genome elucidates the spidroin gene catalogue.</title>
        <authorList>
            <person name="Kono N."/>
            <person name="Nakamura H."/>
            <person name="Ohtoshi R."/>
            <person name="Moran D.A.P."/>
            <person name="Shinohara A."/>
            <person name="Yoshida Y."/>
            <person name="Fujiwara M."/>
            <person name="Mori M."/>
            <person name="Tomita M."/>
            <person name="Arakawa K."/>
        </authorList>
    </citation>
    <scope>NUCLEOTIDE SEQUENCE [LARGE SCALE GENOMIC DNA]</scope>
</reference>
<name>A0A4Y2B8Z6_ARAVE</name>
<gene>
    <name evidence="1" type="ORF">AVEN_159108_1</name>
</gene>
<organism evidence="1 2">
    <name type="scientific">Araneus ventricosus</name>
    <name type="common">Orbweaver spider</name>
    <name type="synonym">Epeira ventricosa</name>
    <dbReference type="NCBI Taxonomy" id="182803"/>
    <lineage>
        <taxon>Eukaryota</taxon>
        <taxon>Metazoa</taxon>
        <taxon>Ecdysozoa</taxon>
        <taxon>Arthropoda</taxon>
        <taxon>Chelicerata</taxon>
        <taxon>Arachnida</taxon>
        <taxon>Araneae</taxon>
        <taxon>Araneomorphae</taxon>
        <taxon>Entelegynae</taxon>
        <taxon>Araneoidea</taxon>
        <taxon>Araneidae</taxon>
        <taxon>Araneus</taxon>
    </lineage>
</organism>
<comment type="caution">
    <text evidence="1">The sequence shown here is derived from an EMBL/GenBank/DDBJ whole genome shotgun (WGS) entry which is preliminary data.</text>
</comment>
<accession>A0A4Y2B8Z6</accession>
<proteinExistence type="predicted"/>
<keyword evidence="2" id="KW-1185">Reference proteome</keyword>